<dbReference type="InterPro" id="IPR046348">
    <property type="entry name" value="SIS_dom_sf"/>
</dbReference>
<dbReference type="SUPFAM" id="SSF53697">
    <property type="entry name" value="SIS domain"/>
    <property type="match status" value="1"/>
</dbReference>
<dbReference type="GO" id="GO:0003700">
    <property type="term" value="F:DNA-binding transcription factor activity"/>
    <property type="evidence" value="ECO:0007669"/>
    <property type="project" value="InterPro"/>
</dbReference>
<dbReference type="InterPro" id="IPR036388">
    <property type="entry name" value="WH-like_DNA-bd_sf"/>
</dbReference>
<dbReference type="GO" id="GO:0097367">
    <property type="term" value="F:carbohydrate derivative binding"/>
    <property type="evidence" value="ECO:0007669"/>
    <property type="project" value="InterPro"/>
</dbReference>
<dbReference type="EMBL" id="FWXV01000005">
    <property type="protein sequence ID" value="SMD19383.1"/>
    <property type="molecule type" value="Genomic_DNA"/>
</dbReference>
<dbReference type="PANTHER" id="PTHR30514">
    <property type="entry name" value="GLUCOKINASE"/>
    <property type="match status" value="1"/>
</dbReference>
<gene>
    <name evidence="3" type="ORF">SAMN05661093_06129</name>
</gene>
<dbReference type="OrthoDB" id="3808596at2"/>
<keyword evidence="4" id="KW-1185">Reference proteome</keyword>
<proteinExistence type="predicted"/>
<dbReference type="InterPro" id="IPR001347">
    <property type="entry name" value="SIS_dom"/>
</dbReference>
<dbReference type="PROSITE" id="PS51071">
    <property type="entry name" value="HTH_RPIR"/>
    <property type="match status" value="1"/>
</dbReference>
<evidence type="ECO:0000313" key="3">
    <source>
        <dbReference type="EMBL" id="SMD19383.1"/>
    </source>
</evidence>
<dbReference type="SUPFAM" id="SSF46689">
    <property type="entry name" value="Homeodomain-like"/>
    <property type="match status" value="1"/>
</dbReference>
<evidence type="ECO:0000259" key="1">
    <source>
        <dbReference type="PROSITE" id="PS51071"/>
    </source>
</evidence>
<dbReference type="PANTHER" id="PTHR30514:SF18">
    <property type="entry name" value="RPIR-FAMILY TRANSCRIPTIONAL REGULATOR"/>
    <property type="match status" value="1"/>
</dbReference>
<dbReference type="Gene3D" id="3.40.50.10490">
    <property type="entry name" value="Glucose-6-phosphate isomerase like protein, domain 1"/>
    <property type="match status" value="1"/>
</dbReference>
<organism evidence="3 4">
    <name type="scientific">Kibdelosporangium aridum</name>
    <dbReference type="NCBI Taxonomy" id="2030"/>
    <lineage>
        <taxon>Bacteria</taxon>
        <taxon>Bacillati</taxon>
        <taxon>Actinomycetota</taxon>
        <taxon>Actinomycetes</taxon>
        <taxon>Pseudonocardiales</taxon>
        <taxon>Pseudonocardiaceae</taxon>
        <taxon>Kibdelosporangium</taxon>
    </lineage>
</organism>
<evidence type="ECO:0000259" key="2">
    <source>
        <dbReference type="PROSITE" id="PS51464"/>
    </source>
</evidence>
<dbReference type="InterPro" id="IPR047640">
    <property type="entry name" value="RpiR-like"/>
</dbReference>
<dbReference type="RefSeq" id="WP_084430280.1">
    <property type="nucleotide sequence ID" value="NZ_FWXV01000005.1"/>
</dbReference>
<dbReference type="PROSITE" id="PS51464">
    <property type="entry name" value="SIS"/>
    <property type="match status" value="1"/>
</dbReference>
<dbReference type="Pfam" id="PF01380">
    <property type="entry name" value="SIS"/>
    <property type="match status" value="1"/>
</dbReference>
<evidence type="ECO:0000313" key="4">
    <source>
        <dbReference type="Proteomes" id="UP000192674"/>
    </source>
</evidence>
<feature type="domain" description="SIS" evidence="2">
    <location>
        <begin position="140"/>
        <end position="277"/>
    </location>
</feature>
<reference evidence="3 4" key="1">
    <citation type="submission" date="2017-04" db="EMBL/GenBank/DDBJ databases">
        <authorList>
            <person name="Afonso C.L."/>
            <person name="Miller P.J."/>
            <person name="Scott M.A."/>
            <person name="Spackman E."/>
            <person name="Goraichik I."/>
            <person name="Dimitrov K.M."/>
            <person name="Suarez D.L."/>
            <person name="Swayne D.E."/>
        </authorList>
    </citation>
    <scope>NUCLEOTIDE SEQUENCE [LARGE SCALE GENOMIC DNA]</scope>
    <source>
        <strain evidence="3 4">DSM 43828</strain>
    </source>
</reference>
<name>A0A1W2FBW7_KIBAR</name>
<dbReference type="GO" id="GO:0003677">
    <property type="term" value="F:DNA binding"/>
    <property type="evidence" value="ECO:0007669"/>
    <property type="project" value="InterPro"/>
</dbReference>
<dbReference type="InterPro" id="IPR009057">
    <property type="entry name" value="Homeodomain-like_sf"/>
</dbReference>
<dbReference type="Gene3D" id="1.10.10.10">
    <property type="entry name" value="Winged helix-like DNA-binding domain superfamily/Winged helix DNA-binding domain"/>
    <property type="match status" value="1"/>
</dbReference>
<dbReference type="InterPro" id="IPR000281">
    <property type="entry name" value="HTH_RpiR"/>
</dbReference>
<dbReference type="AlphaFoldDB" id="A0A1W2FBW7"/>
<dbReference type="GO" id="GO:1901135">
    <property type="term" value="P:carbohydrate derivative metabolic process"/>
    <property type="evidence" value="ECO:0007669"/>
    <property type="project" value="InterPro"/>
</dbReference>
<dbReference type="Proteomes" id="UP000192674">
    <property type="component" value="Unassembled WGS sequence"/>
</dbReference>
<accession>A0A1W2FBW7</accession>
<feature type="domain" description="HTH rpiR-type" evidence="1">
    <location>
        <begin position="15"/>
        <end position="92"/>
    </location>
</feature>
<protein>
    <submittedName>
        <fullName evidence="3">Transcriptional regulator, RpiR family</fullName>
    </submittedName>
</protein>
<sequence length="305" mass="33306">MTEDVTDATRNPALVELRARIRAGWDDFSPAVRGVCRSLSAITPERLLYMSAQELGAEAKTSNATVIRTLQGLGYSGLAELKGMVAAPFTSHIPPEERARQRVESTGGDLEKVWNSVVTESLDRIELLRSKVSAGSYELAVRLLVEARRIWTYGWGASYVAAEHLALKLRRMDRHARSIQTTGFRLADDLIDIESGEVVLVFVPGRLPTEVEVLIERARTVGAKCILVSDELVDEIGDDVTVALYAPNTPTGMTAEPLTAIVLADALAQAVAASDRERTVEASHQLTALREQLGFRAKSSKQNSH</sequence>